<keyword evidence="1" id="KW-0812">Transmembrane</keyword>
<dbReference type="Proteomes" id="UP000597762">
    <property type="component" value="Unassembled WGS sequence"/>
</dbReference>
<evidence type="ECO:0000313" key="2">
    <source>
        <dbReference type="EMBL" id="CAE1284897.1"/>
    </source>
</evidence>
<feature type="transmembrane region" description="Helical" evidence="1">
    <location>
        <begin position="119"/>
        <end position="141"/>
    </location>
</feature>
<comment type="caution">
    <text evidence="2">The sequence shown here is derived from an EMBL/GenBank/DDBJ whole genome shotgun (WGS) entry which is preliminary data.</text>
</comment>
<feature type="transmembrane region" description="Helical" evidence="1">
    <location>
        <begin position="218"/>
        <end position="238"/>
    </location>
</feature>
<organism evidence="2 3">
    <name type="scientific">Acanthosepion pharaonis</name>
    <name type="common">Pharaoh cuttlefish</name>
    <name type="synonym">Sepia pharaonis</name>
    <dbReference type="NCBI Taxonomy" id="158019"/>
    <lineage>
        <taxon>Eukaryota</taxon>
        <taxon>Metazoa</taxon>
        <taxon>Spiralia</taxon>
        <taxon>Lophotrochozoa</taxon>
        <taxon>Mollusca</taxon>
        <taxon>Cephalopoda</taxon>
        <taxon>Coleoidea</taxon>
        <taxon>Decapodiformes</taxon>
        <taxon>Sepiida</taxon>
        <taxon>Sepiina</taxon>
        <taxon>Sepiidae</taxon>
        <taxon>Acanthosepion</taxon>
    </lineage>
</organism>
<keyword evidence="1" id="KW-0472">Membrane</keyword>
<evidence type="ECO:0000313" key="3">
    <source>
        <dbReference type="Proteomes" id="UP000597762"/>
    </source>
</evidence>
<dbReference type="AlphaFoldDB" id="A0A812D4A3"/>
<feature type="transmembrane region" description="Helical" evidence="1">
    <location>
        <begin position="87"/>
        <end position="107"/>
    </location>
</feature>
<feature type="transmembrane region" description="Helical" evidence="1">
    <location>
        <begin position="269"/>
        <end position="296"/>
    </location>
</feature>
<reference evidence="2" key="1">
    <citation type="submission" date="2021-01" db="EMBL/GenBank/DDBJ databases">
        <authorList>
            <person name="Li R."/>
            <person name="Bekaert M."/>
        </authorList>
    </citation>
    <scope>NUCLEOTIDE SEQUENCE</scope>
    <source>
        <strain evidence="2">Farmed</strain>
    </source>
</reference>
<name>A0A812D4A3_ACAPH</name>
<feature type="transmembrane region" description="Helical" evidence="1">
    <location>
        <begin position="245"/>
        <end position="263"/>
    </location>
</feature>
<sequence length="297" mass="35379">MRKPIIFTEINQVKNTCGKKWFDTNRTLLKSKPNTSFDFPVLYFDNFSRFGHFYPFLLFSSFIIFFQFLSFLPFFVLILSLLIFHQILLSISLRLSFFPILLCLYRFTLDSSFFLFSSFFSLLSIFQLIAKTNFLILHSFLFCHYLCPSLKYKLSYPPLSLLSFLFLISFILSFLPNFLHLRQYCILIFFTSYFFFIFLLIHSFLVSYETNFSGPDNSLISGLHCTLFRCTSFIYPHFLCLRKYLSFFCLFLSFLFPFLSFFLSFFPSFFLSFLLSFFLSFFLSIFVTFSPAGLLIR</sequence>
<accession>A0A812D4A3</accession>
<evidence type="ECO:0000256" key="1">
    <source>
        <dbReference type="SAM" id="Phobius"/>
    </source>
</evidence>
<keyword evidence="1" id="KW-1133">Transmembrane helix</keyword>
<feature type="transmembrane region" description="Helical" evidence="1">
    <location>
        <begin position="161"/>
        <end position="179"/>
    </location>
</feature>
<protein>
    <submittedName>
        <fullName evidence="2">Uncharacterized protein</fullName>
    </submittedName>
</protein>
<keyword evidence="3" id="KW-1185">Reference proteome</keyword>
<dbReference type="EMBL" id="CAHIKZ030002319">
    <property type="protein sequence ID" value="CAE1284897.1"/>
    <property type="molecule type" value="Genomic_DNA"/>
</dbReference>
<gene>
    <name evidence="2" type="ORF">SPHA_45032</name>
</gene>
<proteinExistence type="predicted"/>
<feature type="transmembrane region" description="Helical" evidence="1">
    <location>
        <begin position="56"/>
        <end position="81"/>
    </location>
</feature>
<feature type="transmembrane region" description="Helical" evidence="1">
    <location>
        <begin position="186"/>
        <end position="206"/>
    </location>
</feature>